<evidence type="ECO:0000256" key="2">
    <source>
        <dbReference type="ARBA" id="ARBA00009765"/>
    </source>
</evidence>
<protein>
    <recommendedName>
        <fullName evidence="9">CorA family metal ion transporter</fullName>
    </recommendedName>
</protein>
<keyword evidence="4" id="KW-1133">Transmembrane helix</keyword>
<dbReference type="Proteomes" id="UP000008866">
    <property type="component" value="Unassembled WGS sequence"/>
</dbReference>
<feature type="region of interest" description="Disordered" evidence="6">
    <location>
        <begin position="271"/>
        <end position="291"/>
    </location>
</feature>
<dbReference type="GeneID" id="9521414"/>
<keyword evidence="3" id="KW-0812">Transmembrane</keyword>
<feature type="compositionally biased region" description="Basic residues" evidence="6">
    <location>
        <begin position="15"/>
        <end position="30"/>
    </location>
</feature>
<dbReference type="PANTHER" id="PTHR21535">
    <property type="entry name" value="MAGNESIUM AND COBALT TRANSPORT PROTEIN/MITOCHONDRIAL IMPORT INNER MEMBRANE TRANSLOCASE SUBUNIT TIM8"/>
    <property type="match status" value="1"/>
</dbReference>
<sequence length="782" mass="88207">MDPTNSVMGAERSTPKKRRHRAPRKKRNRRPSFAPAGDNSHFQSPLSRVDTQPNEEHEDTKDASLTETRPCPFYNLGRSGGGNLSETSLESEALLDHRHETLPEDDFAITDDRSPLLNSSAQNGGALRGYGSDLRSPFSMPPGMGSPTSRRSPQNSYTPDAFLASRQGYDVNNPPSMPGSPKIMPNNMGYDETVITGPEFVRQQSPEALSCHSLPMDAVVNVDTDSRRPGLQSRHGSMSRSPADLQRRRTLTLPVEEDVCFPASGLSDLGEEDLQSHIPTGGDTRERRRRSRRVWPDLSVLDEWSQHEKEARSGGTRSKRIDEPVLIGGRLRTRNLAWKQDEEEEAPYRFTYFNEDFQSTLHSQTLSELEQPGQTFRDLFIPEPPLLEDDSSDEDDSPPYSGTTSRDKHPSISTNANHNTNNLPDLLSDNPDSTSPQPTNGNSRIPSPKKEPRYGPRPTFWLDVLSPTDSEMRIIAKAFGIHALTAEDIMMQEAREKVELFRNYYFINYRTFEQDVNSPDFLEPVNMYVVVFREGLLSFHFSRTPHPANVRRRIRQLKDYLILSADWISYAIIDDITDVFGPLIHAIEEEVDEIDDKILRLHSDDKEIGSDQNNEKTAALEESGSGTNMLRQVGACRKKVMGLYRLLGNKADVIKGFAKRCNEYWEVAPKSEIGLYLGDIQDHILTMTSNLTHYETLLSRAHSNYLAQINIRMNERQEQTADVLGKLTVLGTIVLPMNIICGMWGMNVKVPGQDVESLNWFWSSMFPEHLILVHQSPIGAGC</sequence>
<keyword evidence="8" id="KW-1185">Reference proteome</keyword>
<dbReference type="GO" id="GO:0015095">
    <property type="term" value="F:magnesium ion transmembrane transporter activity"/>
    <property type="evidence" value="ECO:0007669"/>
    <property type="project" value="InterPro"/>
</dbReference>
<feature type="region of interest" description="Disordered" evidence="6">
    <location>
        <begin position="380"/>
        <end position="458"/>
    </location>
</feature>
<dbReference type="FunFam" id="1.20.58.340:FF:000014">
    <property type="entry name" value="CorA family metal ion transporter"/>
    <property type="match status" value="1"/>
</dbReference>
<dbReference type="RefSeq" id="XP_003013997.1">
    <property type="nucleotide sequence ID" value="XM_003013951.1"/>
</dbReference>
<dbReference type="Gene3D" id="1.20.58.340">
    <property type="entry name" value="Magnesium transport protein CorA, transmembrane region"/>
    <property type="match status" value="2"/>
</dbReference>
<evidence type="ECO:0008006" key="9">
    <source>
        <dbReference type="Google" id="ProtNLM"/>
    </source>
</evidence>
<dbReference type="InterPro" id="IPR002523">
    <property type="entry name" value="MgTranspt_CorA/ZnTranspt_ZntB"/>
</dbReference>
<dbReference type="InterPro" id="IPR045861">
    <property type="entry name" value="CorA_cytoplasmic_dom"/>
</dbReference>
<feature type="compositionally biased region" description="Low complexity" evidence="6">
    <location>
        <begin position="136"/>
        <end position="149"/>
    </location>
</feature>
<reference evidence="8" key="1">
    <citation type="journal article" date="2011" name="Genome Biol.">
        <title>Comparative and functional genomics provide insights into the pathogenicity of dermatophytic fungi.</title>
        <authorList>
            <person name="Burmester A."/>
            <person name="Shelest E."/>
            <person name="Gloeckner G."/>
            <person name="Heddergott C."/>
            <person name="Schindler S."/>
            <person name="Staib P."/>
            <person name="Heidel A."/>
            <person name="Felder M."/>
            <person name="Petzold A."/>
            <person name="Szafranski K."/>
            <person name="Feuermann M."/>
            <person name="Pedruzzi I."/>
            <person name="Priebe S."/>
            <person name="Groth M."/>
            <person name="Winkler R."/>
            <person name="Li W."/>
            <person name="Kniemeyer O."/>
            <person name="Schroeckh V."/>
            <person name="Hertweck C."/>
            <person name="Hube B."/>
            <person name="White T.C."/>
            <person name="Platzer M."/>
            <person name="Guthke R."/>
            <person name="Heitman J."/>
            <person name="Woestemeyer J."/>
            <person name="Zipfel P.F."/>
            <person name="Monod M."/>
            <person name="Brakhage A.A."/>
        </authorList>
    </citation>
    <scope>NUCLEOTIDE SEQUENCE [LARGE SCALE GENOMIC DNA]</scope>
    <source>
        <strain evidence="8">ATCC MYA-4681 / CBS 112371</strain>
    </source>
</reference>
<gene>
    <name evidence="7" type="ORF">ARB_07717</name>
</gene>
<proteinExistence type="inferred from homology"/>
<evidence type="ECO:0000256" key="4">
    <source>
        <dbReference type="ARBA" id="ARBA00022989"/>
    </source>
</evidence>
<dbReference type="PANTHER" id="PTHR21535:SF51">
    <property type="entry name" value="MANGANESE RESISTANCE PROTEIN MNR2"/>
    <property type="match status" value="1"/>
</dbReference>
<dbReference type="Gene3D" id="3.30.460.20">
    <property type="entry name" value="CorA soluble domain-like"/>
    <property type="match status" value="1"/>
</dbReference>
<dbReference type="Pfam" id="PF01544">
    <property type="entry name" value="CorA"/>
    <property type="match status" value="1"/>
</dbReference>
<feature type="compositionally biased region" description="Polar residues" evidence="6">
    <location>
        <begin position="40"/>
        <end position="52"/>
    </location>
</feature>
<feature type="compositionally biased region" description="Acidic residues" evidence="6">
    <location>
        <begin position="386"/>
        <end position="397"/>
    </location>
</feature>
<evidence type="ECO:0000313" key="8">
    <source>
        <dbReference type="Proteomes" id="UP000008866"/>
    </source>
</evidence>
<keyword evidence="5" id="KW-0472">Membrane</keyword>
<dbReference type="GO" id="GO:0000329">
    <property type="term" value="C:fungal-type vacuole membrane"/>
    <property type="evidence" value="ECO:0007669"/>
    <property type="project" value="TreeGrafter"/>
</dbReference>
<evidence type="ECO:0000256" key="6">
    <source>
        <dbReference type="SAM" id="MobiDB-lite"/>
    </source>
</evidence>
<dbReference type="eggNOG" id="ENOG502QPTQ">
    <property type="taxonomic scope" value="Eukaryota"/>
</dbReference>
<evidence type="ECO:0000313" key="7">
    <source>
        <dbReference type="EMBL" id="EFE33357.1"/>
    </source>
</evidence>
<comment type="similarity">
    <text evidence="2">Belongs to the CorA metal ion transporter (MIT) (TC 1.A.35) family.</text>
</comment>
<evidence type="ECO:0000256" key="5">
    <source>
        <dbReference type="ARBA" id="ARBA00023136"/>
    </source>
</evidence>
<feature type="compositionally biased region" description="Polar residues" evidence="6">
    <location>
        <begin position="411"/>
        <end position="423"/>
    </location>
</feature>
<dbReference type="KEGG" id="abe:ARB_07717"/>
<accession>D4AU87</accession>
<feature type="compositionally biased region" description="Basic and acidic residues" evidence="6">
    <location>
        <begin position="54"/>
        <end position="64"/>
    </location>
</feature>
<dbReference type="SUPFAM" id="SSF144083">
    <property type="entry name" value="Magnesium transport protein CorA, transmembrane region"/>
    <property type="match status" value="1"/>
</dbReference>
<evidence type="ECO:0000256" key="1">
    <source>
        <dbReference type="ARBA" id="ARBA00004141"/>
    </source>
</evidence>
<dbReference type="SUPFAM" id="SSF143865">
    <property type="entry name" value="CorA soluble domain-like"/>
    <property type="match status" value="1"/>
</dbReference>
<name>D4AU87_ARTBC</name>
<dbReference type="EMBL" id="ABSU01000010">
    <property type="protein sequence ID" value="EFE33357.1"/>
    <property type="molecule type" value="Genomic_DNA"/>
</dbReference>
<feature type="compositionally biased region" description="Polar residues" evidence="6">
    <location>
        <begin position="430"/>
        <end position="445"/>
    </location>
</feature>
<comment type="caution">
    <text evidence="7">The sequence shown here is derived from an EMBL/GenBank/DDBJ whole genome shotgun (WGS) entry which is preliminary data.</text>
</comment>
<evidence type="ECO:0000256" key="3">
    <source>
        <dbReference type="ARBA" id="ARBA00022692"/>
    </source>
</evidence>
<dbReference type="InterPro" id="IPR044089">
    <property type="entry name" value="Alr1-like"/>
</dbReference>
<feature type="region of interest" description="Disordered" evidence="6">
    <location>
        <begin position="226"/>
        <end position="246"/>
    </location>
</feature>
<organism evidence="7 8">
    <name type="scientific">Arthroderma benhamiae (strain ATCC MYA-4681 / CBS 112371)</name>
    <name type="common">Trichophyton mentagrophytes</name>
    <dbReference type="NCBI Taxonomy" id="663331"/>
    <lineage>
        <taxon>Eukaryota</taxon>
        <taxon>Fungi</taxon>
        <taxon>Dikarya</taxon>
        <taxon>Ascomycota</taxon>
        <taxon>Pezizomycotina</taxon>
        <taxon>Eurotiomycetes</taxon>
        <taxon>Eurotiomycetidae</taxon>
        <taxon>Onygenales</taxon>
        <taxon>Arthrodermataceae</taxon>
        <taxon>Trichophyton</taxon>
    </lineage>
</organism>
<dbReference type="AlphaFoldDB" id="D4AU87"/>
<dbReference type="OMA" id="TNANHNT"/>
<dbReference type="InterPro" id="IPR045863">
    <property type="entry name" value="CorA_TM1_TM2"/>
</dbReference>
<dbReference type="GO" id="GO:0010961">
    <property type="term" value="P:intracellular magnesium ion homeostasis"/>
    <property type="evidence" value="ECO:0007669"/>
    <property type="project" value="TreeGrafter"/>
</dbReference>
<feature type="region of interest" description="Disordered" evidence="6">
    <location>
        <begin position="1"/>
        <end position="156"/>
    </location>
</feature>
<comment type="subcellular location">
    <subcellularLocation>
        <location evidence="1">Membrane</location>
        <topology evidence="1">Multi-pass membrane protein</topology>
    </subcellularLocation>
</comment>
<dbReference type="CDD" id="cd12829">
    <property type="entry name" value="Alr1p-like"/>
    <property type="match status" value="1"/>
</dbReference>
<dbReference type="HOGENOM" id="CLU_007127_10_0_1"/>